<sequence length="170" mass="20411">MKLADLSLEVINDLCNDDNWRLDIDPGFDSKHEFWMCWRHFVSLPKEPSTYYERTEDDLADFLTFDNFSILLPVPRTHHNAIRLIRLIPSIDQQTLTLLIHDSFYEDWFNDQFSARYGFLAIADRYQKFGYDFYLASYYHFSYLINKDYEAAQLIMTKKLNDQSKNTINY</sequence>
<keyword evidence="2" id="KW-1185">Reference proteome</keyword>
<accession>A0A401IKI4</accession>
<evidence type="ECO:0000313" key="2">
    <source>
        <dbReference type="Proteomes" id="UP000287247"/>
    </source>
</evidence>
<name>A0A401IKI4_APHSA</name>
<dbReference type="EMBL" id="BDQK01000013">
    <property type="protein sequence ID" value="GBF81736.1"/>
    <property type="molecule type" value="Genomic_DNA"/>
</dbReference>
<comment type="caution">
    <text evidence="1">The sequence shown here is derived from an EMBL/GenBank/DDBJ whole genome shotgun (WGS) entry which is preliminary data.</text>
</comment>
<proteinExistence type="predicted"/>
<organism evidence="1 2">
    <name type="scientific">Aphanothece sacrum FPU1</name>
    <dbReference type="NCBI Taxonomy" id="1920663"/>
    <lineage>
        <taxon>Bacteria</taxon>
        <taxon>Bacillati</taxon>
        <taxon>Cyanobacteriota</taxon>
        <taxon>Cyanophyceae</taxon>
        <taxon>Oscillatoriophycideae</taxon>
        <taxon>Chroococcales</taxon>
        <taxon>Aphanothecaceae</taxon>
        <taxon>Aphanothece</taxon>
    </lineage>
</organism>
<reference evidence="2" key="1">
    <citation type="submission" date="2017-05" db="EMBL/GenBank/DDBJ databases">
        <title>Physiological properties and genetic analysis related to exopolysaccharide production of fresh-water unicellular cyanobacterium Aphanothece sacrum, Suizenji Nori, that has been cultured as a food source in Japan.</title>
        <authorList>
            <person name="Kanesaki Y."/>
            <person name="Yoshikawa S."/>
            <person name="Ohki K."/>
        </authorList>
    </citation>
    <scope>NUCLEOTIDE SEQUENCE [LARGE SCALE GENOMIC DNA]</scope>
    <source>
        <strain evidence="2">FPU1</strain>
    </source>
</reference>
<evidence type="ECO:0000313" key="1">
    <source>
        <dbReference type="EMBL" id="GBF81736.1"/>
    </source>
</evidence>
<gene>
    <name evidence="1" type="ORF">AsFPU1_3156</name>
</gene>
<protein>
    <submittedName>
        <fullName evidence="1">Uncharacterized protein</fullName>
    </submittedName>
</protein>
<dbReference type="AlphaFoldDB" id="A0A401IKI4"/>
<dbReference type="OrthoDB" id="456867at2"/>
<dbReference type="RefSeq" id="WP_124974539.1">
    <property type="nucleotide sequence ID" value="NZ_BDQK01000013.1"/>
</dbReference>
<dbReference type="Proteomes" id="UP000287247">
    <property type="component" value="Unassembled WGS sequence"/>
</dbReference>